<evidence type="ECO:0000313" key="3">
    <source>
        <dbReference type="Proteomes" id="UP000219972"/>
    </source>
</evidence>
<sequence>MSCPAAERRQLVIHPGRRRWLNGIDAAKALELDHSTSSCRLSKLEEGLCVKLFERAGRRLRITSAGDELRRSANLSRF</sequence>
<keyword evidence="3" id="KW-1185">Reference proteome</keyword>
<dbReference type="InterPro" id="IPR036390">
    <property type="entry name" value="WH_DNA-bd_sf"/>
</dbReference>
<dbReference type="PROSITE" id="PS50931">
    <property type="entry name" value="HTH_LYSR"/>
    <property type="match status" value="1"/>
</dbReference>
<comment type="caution">
    <text evidence="2">The sequence shown here is derived from an EMBL/GenBank/DDBJ whole genome shotgun (WGS) entry which is preliminary data.</text>
</comment>
<dbReference type="Pfam" id="PF00126">
    <property type="entry name" value="HTH_1"/>
    <property type="match status" value="1"/>
</dbReference>
<dbReference type="Proteomes" id="UP000219972">
    <property type="component" value="Unassembled WGS sequence"/>
</dbReference>
<dbReference type="EMBL" id="NWSL01000016">
    <property type="protein sequence ID" value="PDS49529.1"/>
    <property type="molecule type" value="Genomic_DNA"/>
</dbReference>
<gene>
    <name evidence="2" type="ORF">CO662_23285</name>
</gene>
<evidence type="ECO:0000313" key="2">
    <source>
        <dbReference type="EMBL" id="PDS49529.1"/>
    </source>
</evidence>
<reference evidence="2 3" key="1">
    <citation type="submission" date="2017-09" db="EMBL/GenBank/DDBJ databases">
        <title>Comparative genomics of rhizobia isolated from Phaseolus vulgaris in China.</title>
        <authorList>
            <person name="Tong W."/>
        </authorList>
    </citation>
    <scope>NUCLEOTIDE SEQUENCE [LARGE SCALE GENOMIC DNA]</scope>
    <source>
        <strain evidence="2 3">Y27</strain>
    </source>
</reference>
<name>A0ABX4J2X5_9HYPH</name>
<dbReference type="RefSeq" id="WP_097544159.1">
    <property type="nucleotide sequence ID" value="NZ_NWSK01000024.1"/>
</dbReference>
<protein>
    <recommendedName>
        <fullName evidence="1">HTH lysR-type domain-containing protein</fullName>
    </recommendedName>
</protein>
<dbReference type="SUPFAM" id="SSF46785">
    <property type="entry name" value="Winged helix' DNA-binding domain"/>
    <property type="match status" value="1"/>
</dbReference>
<proteinExistence type="predicted"/>
<evidence type="ECO:0000259" key="1">
    <source>
        <dbReference type="PROSITE" id="PS50931"/>
    </source>
</evidence>
<dbReference type="InterPro" id="IPR036388">
    <property type="entry name" value="WH-like_DNA-bd_sf"/>
</dbReference>
<dbReference type="InterPro" id="IPR000847">
    <property type="entry name" value="LysR_HTH_N"/>
</dbReference>
<accession>A0ABX4J2X5</accession>
<organism evidence="2 3">
    <name type="scientific">Rhizobium anhuiense</name>
    <dbReference type="NCBI Taxonomy" id="1184720"/>
    <lineage>
        <taxon>Bacteria</taxon>
        <taxon>Pseudomonadati</taxon>
        <taxon>Pseudomonadota</taxon>
        <taxon>Alphaproteobacteria</taxon>
        <taxon>Hyphomicrobiales</taxon>
        <taxon>Rhizobiaceae</taxon>
        <taxon>Rhizobium/Agrobacterium group</taxon>
        <taxon>Rhizobium</taxon>
    </lineage>
</organism>
<dbReference type="Gene3D" id="1.10.10.10">
    <property type="entry name" value="Winged helix-like DNA-binding domain superfamily/Winged helix DNA-binding domain"/>
    <property type="match status" value="1"/>
</dbReference>
<feature type="domain" description="HTH lysR-type" evidence="1">
    <location>
        <begin position="26"/>
        <end position="63"/>
    </location>
</feature>